<feature type="non-terminal residue" evidence="3">
    <location>
        <position position="1"/>
    </location>
</feature>
<protein>
    <submittedName>
        <fullName evidence="3">Uncharacterized protein</fullName>
    </submittedName>
</protein>
<gene>
    <name evidence="3" type="ORF">AFUS01_LOCUS14612</name>
</gene>
<feature type="compositionally biased region" description="Pro residues" evidence="1">
    <location>
        <begin position="205"/>
        <end position="229"/>
    </location>
</feature>
<evidence type="ECO:0000313" key="4">
    <source>
        <dbReference type="Proteomes" id="UP000708208"/>
    </source>
</evidence>
<feature type="transmembrane region" description="Helical" evidence="2">
    <location>
        <begin position="74"/>
        <end position="94"/>
    </location>
</feature>
<evidence type="ECO:0000256" key="1">
    <source>
        <dbReference type="SAM" id="MobiDB-lite"/>
    </source>
</evidence>
<organism evidence="3 4">
    <name type="scientific">Allacma fusca</name>
    <dbReference type="NCBI Taxonomy" id="39272"/>
    <lineage>
        <taxon>Eukaryota</taxon>
        <taxon>Metazoa</taxon>
        <taxon>Ecdysozoa</taxon>
        <taxon>Arthropoda</taxon>
        <taxon>Hexapoda</taxon>
        <taxon>Collembola</taxon>
        <taxon>Symphypleona</taxon>
        <taxon>Sminthuridae</taxon>
        <taxon>Allacma</taxon>
    </lineage>
</organism>
<keyword evidence="2" id="KW-0472">Membrane</keyword>
<keyword evidence="2" id="KW-1133">Transmembrane helix</keyword>
<dbReference type="EMBL" id="CAJVCH010125252">
    <property type="protein sequence ID" value="CAG7725665.1"/>
    <property type="molecule type" value="Genomic_DNA"/>
</dbReference>
<reference evidence="3" key="1">
    <citation type="submission" date="2021-06" db="EMBL/GenBank/DDBJ databases">
        <authorList>
            <person name="Hodson N. C."/>
            <person name="Mongue J. A."/>
            <person name="Jaron S. K."/>
        </authorList>
    </citation>
    <scope>NUCLEOTIDE SEQUENCE</scope>
</reference>
<evidence type="ECO:0000313" key="3">
    <source>
        <dbReference type="EMBL" id="CAG7725665.1"/>
    </source>
</evidence>
<dbReference type="AlphaFoldDB" id="A0A8J2KGV8"/>
<comment type="caution">
    <text evidence="3">The sequence shown here is derived from an EMBL/GenBank/DDBJ whole genome shotgun (WGS) entry which is preliminary data.</text>
</comment>
<feature type="compositionally biased region" description="Pro residues" evidence="1">
    <location>
        <begin position="186"/>
        <end position="198"/>
    </location>
</feature>
<accession>A0A8J2KGV8</accession>
<feature type="region of interest" description="Disordered" evidence="1">
    <location>
        <begin position="164"/>
        <end position="229"/>
    </location>
</feature>
<evidence type="ECO:0000256" key="2">
    <source>
        <dbReference type="SAM" id="Phobius"/>
    </source>
</evidence>
<keyword evidence="4" id="KW-1185">Reference proteome</keyword>
<keyword evidence="2" id="KW-0812">Transmembrane</keyword>
<dbReference type="Proteomes" id="UP000708208">
    <property type="component" value="Unassembled WGS sequence"/>
</dbReference>
<sequence>MCDHNNACAQCLPKCIWVAFEDGDCACMEALINAKDGIVGLRSGTDPCQGFELFCRGPAEQQHRVAQVTGPAPIIFMIVLLLVILFAWLFNNILDRLRVRIRRIMYRGVRGAWRQGRRMWGWSHSLCHRNRVPVMRDWHARYNGSGRDPSTFFRDLVDLSTRMDSRNPADYNSPGREVPRTIAMRPQPPRPRCPPPSAPKVTLSSPPPAVVPPTPPAPPISPSSPPTAL</sequence>
<proteinExistence type="predicted"/>
<name>A0A8J2KGV8_9HEXA</name>